<dbReference type="Proteomes" id="UP001174694">
    <property type="component" value="Unassembled WGS sequence"/>
</dbReference>
<evidence type="ECO:0000313" key="2">
    <source>
        <dbReference type="Proteomes" id="UP001174694"/>
    </source>
</evidence>
<organism evidence="1 2">
    <name type="scientific">Pleurostoma richardsiae</name>
    <dbReference type="NCBI Taxonomy" id="41990"/>
    <lineage>
        <taxon>Eukaryota</taxon>
        <taxon>Fungi</taxon>
        <taxon>Dikarya</taxon>
        <taxon>Ascomycota</taxon>
        <taxon>Pezizomycotina</taxon>
        <taxon>Sordariomycetes</taxon>
        <taxon>Sordariomycetidae</taxon>
        <taxon>Calosphaeriales</taxon>
        <taxon>Pleurostomataceae</taxon>
        <taxon>Pleurostoma</taxon>
    </lineage>
</organism>
<name>A0AA38R0D8_9PEZI</name>
<dbReference type="AlphaFoldDB" id="A0AA38R0D8"/>
<keyword evidence="2" id="KW-1185">Reference proteome</keyword>
<proteinExistence type="predicted"/>
<comment type="caution">
    <text evidence="1">The sequence shown here is derived from an EMBL/GenBank/DDBJ whole genome shotgun (WGS) entry which is preliminary data.</text>
</comment>
<protein>
    <submittedName>
        <fullName evidence="1">Uncharacterized protein</fullName>
    </submittedName>
</protein>
<evidence type="ECO:0000313" key="1">
    <source>
        <dbReference type="EMBL" id="KAJ9130225.1"/>
    </source>
</evidence>
<accession>A0AA38R0D8</accession>
<sequence length="90" mass="10232">MSVVFGRRTDPGDSDLSAVYKVQEEFVPYMMPGASIVDAFLVLPRIPSMKSLQQWRRKEMTFTDGRYEYSRGSLTISKLESDEEFNGPAS</sequence>
<reference evidence="1" key="1">
    <citation type="submission" date="2022-07" db="EMBL/GenBank/DDBJ databases">
        <title>Fungi with potential for degradation of polypropylene.</title>
        <authorList>
            <person name="Gostincar C."/>
        </authorList>
    </citation>
    <scope>NUCLEOTIDE SEQUENCE</scope>
    <source>
        <strain evidence="1">EXF-13308</strain>
    </source>
</reference>
<gene>
    <name evidence="1" type="ORF">NKR23_g12291</name>
</gene>
<dbReference type="EMBL" id="JANBVO010000099">
    <property type="protein sequence ID" value="KAJ9130225.1"/>
    <property type="molecule type" value="Genomic_DNA"/>
</dbReference>